<feature type="compositionally biased region" description="Polar residues" evidence="9">
    <location>
        <begin position="85"/>
        <end position="112"/>
    </location>
</feature>
<evidence type="ECO:0000256" key="10">
    <source>
        <dbReference type="SAM" id="Phobius"/>
    </source>
</evidence>
<feature type="region of interest" description="Disordered" evidence="9">
    <location>
        <begin position="77"/>
        <end position="112"/>
    </location>
</feature>
<evidence type="ECO:0000256" key="6">
    <source>
        <dbReference type="ARBA" id="ARBA00023054"/>
    </source>
</evidence>
<sequence>MEYCTPQPTRRHNPVDSICKKLQTIQWRGEREPNSPFQIPKFSSSSYDSPQCGLRTNLEALLKKGALYRERIDREKDKAMGMPSSAASKRTSMGSSTPMATPATPNYKPTPSNVTYTITSTLGERKAADGSDLKNVKMWQRYCSTPTSNTTDSPYFTFTRGPQSVQPDSERPNRSPPMSCTFTPFHTTTSYNLNFSSADATNTMECEMPYPALVVKRLSMGDTGMSTTDGKRGAMAEISLICEENLLDTIFHACDTQRRGKVYVSHIVDYLRHTTSRSSEDSGLEELCNMLDPEHKDVSIDLDTYHAVMREWIDDCQEVTQDSVKMRDGISARRSMLLNMTSGSLEAFGGEVSRVEFETSELVYCVTDLQMNNQKLQDEVKKLKQVVESMEDANQKLVEENEELRNQAKTNQQLAQKEKMLKDEVEEMKATLSNTEEGRARASAHSKRMVGPERGNLLIICSPKLMLSLQNFKVTMETDELQKRISELCDMNTDLQVPQTNSLPFCYNILFLADKSKLENQMQMLHPDLVGGLSLSVAYRLNQSIAGSLQSELALAQSPLDCTYTLSPTTALDETLDKEVLLMMQGPSPEHMSQEFKNTLNKLLHHFDAFDDSLNVGGPIEILTFSASFWQAFRAELDTRRADWAHSLDQLAQYTDSLEKELIKMASNMRRSRTEILHLSVRVQEQENQKRQLCDELEQLRTPRDSREASCQTPVPEDEVSAHQLDIIDLCLEETADERREKGDEEGNKEGNEEGDKWTLDAAGDVKEKEKSTLYINVYMETQSRQESVEANHGKKGKTLTIIYNWTKPLAGPSCFLQAEFQRLALGFKCDMFTLEKRLRLEERSRDLAEENVRREVSSCQGLLQALIPLCEDDNQSMEIILRLQKNLEILIQSMTRVSSRSEMLGAIHQENRIGKAVEVMIQHVENLRRMYTKEHAELLELRETLMQNERSFGSQTKKGAPFFDYMIFVSSSPSPSSSPTSSDPGVTHALPRGLGSSRASAAAVARGSRTVWLWLAMFVLLAGLLALLASLVMQPAVDAAPVGTGDSWMTIQQLLWPYTGLRHNGQPPV</sequence>
<feature type="transmembrane region" description="Helical" evidence="10">
    <location>
        <begin position="1012"/>
        <end position="1033"/>
    </location>
</feature>
<evidence type="ECO:0000259" key="12">
    <source>
        <dbReference type="Pfam" id="PF14662"/>
    </source>
</evidence>
<keyword evidence="6 8" id="KW-0175">Coiled coil</keyword>
<comment type="subcellular location">
    <subcellularLocation>
        <location evidence="2">Cytoplasm</location>
    </subcellularLocation>
    <subcellularLocation>
        <location evidence="1">Membrane</location>
        <topology evidence="1">Single-pass membrane protein</topology>
    </subcellularLocation>
</comment>
<evidence type="ECO:0000256" key="7">
    <source>
        <dbReference type="ARBA" id="ARBA00023136"/>
    </source>
</evidence>
<feature type="domain" description="KASH5-like coiled-coil" evidence="12">
    <location>
        <begin position="358"/>
        <end position="497"/>
    </location>
</feature>
<evidence type="ECO:0000256" key="5">
    <source>
        <dbReference type="ARBA" id="ARBA00022989"/>
    </source>
</evidence>
<reference evidence="13" key="1">
    <citation type="submission" date="2025-08" db="UniProtKB">
        <authorList>
            <consortium name="Ensembl"/>
        </authorList>
    </citation>
    <scope>IDENTIFICATION</scope>
</reference>
<evidence type="ECO:0000313" key="14">
    <source>
        <dbReference type="Proteomes" id="UP000261520"/>
    </source>
</evidence>
<evidence type="ECO:0000256" key="9">
    <source>
        <dbReference type="SAM" id="MobiDB-lite"/>
    </source>
</evidence>
<dbReference type="InterPro" id="IPR039508">
    <property type="entry name" value="KASH5_EF-hand-like_dom"/>
</dbReference>
<evidence type="ECO:0008006" key="15">
    <source>
        <dbReference type="Google" id="ProtNLM"/>
    </source>
</evidence>
<dbReference type="GO" id="GO:0005789">
    <property type="term" value="C:endoplasmic reticulum membrane"/>
    <property type="evidence" value="ECO:0007669"/>
    <property type="project" value="TreeGrafter"/>
</dbReference>
<feature type="region of interest" description="Disordered" evidence="9">
    <location>
        <begin position="737"/>
        <end position="759"/>
    </location>
</feature>
<keyword evidence="5 10" id="KW-1133">Transmembrane helix</keyword>
<keyword evidence="4 10" id="KW-0812">Transmembrane</keyword>
<evidence type="ECO:0000256" key="4">
    <source>
        <dbReference type="ARBA" id="ARBA00022692"/>
    </source>
</evidence>
<dbReference type="Pfam" id="PF14662">
    <property type="entry name" value="KASH_CCD"/>
    <property type="match status" value="1"/>
</dbReference>
<evidence type="ECO:0000313" key="13">
    <source>
        <dbReference type="Ensembl" id="ENSPMGP00000005049.1"/>
    </source>
</evidence>
<name>A0A3B3ZKQ0_9GOBI</name>
<dbReference type="InterPro" id="IPR028168">
    <property type="entry name" value="KASH5_CC"/>
</dbReference>
<feature type="coiled-coil region" evidence="8">
    <location>
        <begin position="366"/>
        <end position="438"/>
    </location>
</feature>
<dbReference type="STRING" id="409849.ENSPMGP00000005049"/>
<reference evidence="13" key="2">
    <citation type="submission" date="2025-09" db="UniProtKB">
        <authorList>
            <consortium name="Ensembl"/>
        </authorList>
    </citation>
    <scope>IDENTIFICATION</scope>
</reference>
<dbReference type="Proteomes" id="UP000261520">
    <property type="component" value="Unplaced"/>
</dbReference>
<accession>A0A3B3ZKQ0</accession>
<dbReference type="InterPro" id="IPR008677">
    <property type="entry name" value="MRVI1"/>
</dbReference>
<dbReference type="PANTHER" id="PTHR15352">
    <property type="entry name" value="LYMPHOID-RESTRICTED MEMBRANE PROTEIN, JAW1"/>
    <property type="match status" value="1"/>
</dbReference>
<evidence type="ECO:0000256" key="8">
    <source>
        <dbReference type="SAM" id="Coils"/>
    </source>
</evidence>
<dbReference type="Ensembl" id="ENSPMGT00000005356.1">
    <property type="protein sequence ID" value="ENSPMGP00000005049.1"/>
    <property type="gene ID" value="ENSPMGG00000004239.1"/>
</dbReference>
<dbReference type="AlphaFoldDB" id="A0A3B3ZKQ0"/>
<evidence type="ECO:0000256" key="2">
    <source>
        <dbReference type="ARBA" id="ARBA00004496"/>
    </source>
</evidence>
<organism evidence="13 14">
    <name type="scientific">Periophthalmus magnuspinnatus</name>
    <dbReference type="NCBI Taxonomy" id="409849"/>
    <lineage>
        <taxon>Eukaryota</taxon>
        <taxon>Metazoa</taxon>
        <taxon>Chordata</taxon>
        <taxon>Craniata</taxon>
        <taxon>Vertebrata</taxon>
        <taxon>Euteleostomi</taxon>
        <taxon>Actinopterygii</taxon>
        <taxon>Neopterygii</taxon>
        <taxon>Teleostei</taxon>
        <taxon>Neoteleostei</taxon>
        <taxon>Acanthomorphata</taxon>
        <taxon>Gobiaria</taxon>
        <taxon>Gobiiformes</taxon>
        <taxon>Gobioidei</taxon>
        <taxon>Gobiidae</taxon>
        <taxon>Oxudercinae</taxon>
        <taxon>Periophthalmus</taxon>
    </lineage>
</organism>
<dbReference type="Pfam" id="PF14658">
    <property type="entry name" value="EF-hand_9"/>
    <property type="match status" value="1"/>
</dbReference>
<protein>
    <recommendedName>
        <fullName evidence="15">Lymphoid restricted membrane protein</fullName>
    </recommendedName>
</protein>
<keyword evidence="7 10" id="KW-0472">Membrane</keyword>
<evidence type="ECO:0000256" key="1">
    <source>
        <dbReference type="ARBA" id="ARBA00004167"/>
    </source>
</evidence>
<proteinExistence type="predicted"/>
<evidence type="ECO:0000256" key="3">
    <source>
        <dbReference type="ARBA" id="ARBA00022490"/>
    </source>
</evidence>
<keyword evidence="14" id="KW-1185">Reference proteome</keyword>
<dbReference type="PANTHER" id="PTHR15352:SF3">
    <property type="entry name" value="INOSITOL 1,4,5-TRIPHOSPHATE RECEPTOR ASSOCIATED 2"/>
    <property type="match status" value="1"/>
</dbReference>
<dbReference type="Pfam" id="PF05781">
    <property type="entry name" value="MRVI1"/>
    <property type="match status" value="2"/>
</dbReference>
<feature type="domain" description="Protein KASH5 EF-hand-like" evidence="11">
    <location>
        <begin position="249"/>
        <end position="313"/>
    </location>
</feature>
<evidence type="ECO:0000259" key="11">
    <source>
        <dbReference type="Pfam" id="PF14658"/>
    </source>
</evidence>
<keyword evidence="3" id="KW-0963">Cytoplasm</keyword>